<dbReference type="InterPro" id="IPR011650">
    <property type="entry name" value="Peptidase_M20_dimer"/>
</dbReference>
<keyword evidence="6" id="KW-0479">Metal-binding</keyword>
<organism evidence="11 12">
    <name type="scientific">Candidatus Methylocalor cossyra</name>
    <dbReference type="NCBI Taxonomy" id="3108543"/>
    <lineage>
        <taxon>Bacteria</taxon>
        <taxon>Pseudomonadati</taxon>
        <taxon>Pseudomonadota</taxon>
        <taxon>Gammaproteobacteria</taxon>
        <taxon>Methylococcales</taxon>
        <taxon>Methylococcaceae</taxon>
        <taxon>Candidatus Methylocalor</taxon>
    </lineage>
</organism>
<dbReference type="Pfam" id="PF07687">
    <property type="entry name" value="M20_dimer"/>
    <property type="match status" value="1"/>
</dbReference>
<dbReference type="NCBIfam" id="TIGR01892">
    <property type="entry name" value="AcOrn-deacetyl"/>
    <property type="match status" value="1"/>
</dbReference>
<evidence type="ECO:0000256" key="2">
    <source>
        <dbReference type="ARBA" id="ARBA00005691"/>
    </source>
</evidence>
<evidence type="ECO:0000313" key="11">
    <source>
        <dbReference type="EMBL" id="CAL1239874.1"/>
    </source>
</evidence>
<dbReference type="InterPro" id="IPR050072">
    <property type="entry name" value="Peptidase_M20A"/>
</dbReference>
<dbReference type="SUPFAM" id="SSF53187">
    <property type="entry name" value="Zn-dependent exopeptidases"/>
    <property type="match status" value="1"/>
</dbReference>
<evidence type="ECO:0000256" key="6">
    <source>
        <dbReference type="ARBA" id="ARBA00022723"/>
    </source>
</evidence>
<gene>
    <name evidence="11" type="primary">argE</name>
    <name evidence="11" type="ORF">MECH1_V1_1098</name>
</gene>
<dbReference type="CDD" id="cd03894">
    <property type="entry name" value="M20_ArgE"/>
    <property type="match status" value="1"/>
</dbReference>
<dbReference type="Gene3D" id="3.40.630.10">
    <property type="entry name" value="Zn peptidases"/>
    <property type="match status" value="1"/>
</dbReference>
<dbReference type="SUPFAM" id="SSF55031">
    <property type="entry name" value="Bacterial exopeptidase dimerisation domain"/>
    <property type="match status" value="1"/>
</dbReference>
<keyword evidence="3" id="KW-0963">Cytoplasm</keyword>
<evidence type="ECO:0000256" key="9">
    <source>
        <dbReference type="ARBA" id="ARBA00023285"/>
    </source>
</evidence>
<dbReference type="InterPro" id="IPR002933">
    <property type="entry name" value="Peptidase_M20"/>
</dbReference>
<evidence type="ECO:0000259" key="10">
    <source>
        <dbReference type="Pfam" id="PF07687"/>
    </source>
</evidence>
<dbReference type="NCBIfam" id="NF003474">
    <property type="entry name" value="PRK05111.1"/>
    <property type="match status" value="1"/>
</dbReference>
<dbReference type="PANTHER" id="PTHR43808:SF1">
    <property type="entry name" value="ACETYLORNITHINE DEACETYLASE"/>
    <property type="match status" value="1"/>
</dbReference>
<evidence type="ECO:0000256" key="4">
    <source>
        <dbReference type="ARBA" id="ARBA00022571"/>
    </source>
</evidence>
<comment type="similarity">
    <text evidence="2">Belongs to the peptidase M20A family. ArgE subfamily.</text>
</comment>
<protein>
    <submittedName>
        <fullName evidence="11">Acetylornithine deacetylase</fullName>
        <ecNumber evidence="11">3.5.1.16</ecNumber>
    </submittedName>
</protein>
<dbReference type="InterPro" id="IPR036264">
    <property type="entry name" value="Bact_exopeptidase_dim_dom"/>
</dbReference>
<evidence type="ECO:0000256" key="3">
    <source>
        <dbReference type="ARBA" id="ARBA00022490"/>
    </source>
</evidence>
<feature type="domain" description="Peptidase M20 dimerisation" evidence="10">
    <location>
        <begin position="179"/>
        <end position="287"/>
    </location>
</feature>
<dbReference type="RefSeq" id="WP_348759401.1">
    <property type="nucleotide sequence ID" value="NZ_OZ026884.1"/>
</dbReference>
<dbReference type="Proteomes" id="UP001497493">
    <property type="component" value="Chromosome"/>
</dbReference>
<dbReference type="EMBL" id="OZ026884">
    <property type="protein sequence ID" value="CAL1239874.1"/>
    <property type="molecule type" value="Genomic_DNA"/>
</dbReference>
<keyword evidence="8" id="KW-0862">Zinc</keyword>
<dbReference type="PANTHER" id="PTHR43808">
    <property type="entry name" value="ACETYLORNITHINE DEACETYLASE"/>
    <property type="match status" value="1"/>
</dbReference>
<keyword evidence="7 11" id="KW-0378">Hydrolase</keyword>
<dbReference type="Pfam" id="PF01546">
    <property type="entry name" value="Peptidase_M20"/>
    <property type="match status" value="1"/>
</dbReference>
<keyword evidence="5" id="KW-0028">Amino-acid biosynthesis</keyword>
<accession>A0ABP1C6K1</accession>
<dbReference type="EC" id="3.5.1.16" evidence="11"/>
<keyword evidence="12" id="KW-1185">Reference proteome</keyword>
<name>A0ABP1C6K1_9GAMM</name>
<dbReference type="InterPro" id="IPR001261">
    <property type="entry name" value="ArgE/DapE_CS"/>
</dbReference>
<comment type="cofactor">
    <cofactor evidence="1">
        <name>Zn(2+)</name>
        <dbReference type="ChEBI" id="CHEBI:29105"/>
    </cofactor>
</comment>
<dbReference type="Gene3D" id="3.30.70.360">
    <property type="match status" value="1"/>
</dbReference>
<evidence type="ECO:0000256" key="8">
    <source>
        <dbReference type="ARBA" id="ARBA00022833"/>
    </source>
</evidence>
<proteinExistence type="inferred from homology"/>
<dbReference type="PROSITE" id="PS00759">
    <property type="entry name" value="ARGE_DAPE_CPG2_2"/>
    <property type="match status" value="1"/>
</dbReference>
<evidence type="ECO:0000313" key="12">
    <source>
        <dbReference type="Proteomes" id="UP001497493"/>
    </source>
</evidence>
<evidence type="ECO:0000256" key="7">
    <source>
        <dbReference type="ARBA" id="ARBA00022801"/>
    </source>
</evidence>
<evidence type="ECO:0000256" key="1">
    <source>
        <dbReference type="ARBA" id="ARBA00001947"/>
    </source>
</evidence>
<sequence>MPRALPDILAMIRALIAQPSVSCTDPRLDQSNLPVIRLLAEWAEGLGFRVELQPLASGKANLIARLGGAADQPGGLVLSGHTDTVPCNPELWSSDPFQASERDGRIYGLGSADMKSFFALALEAASRFTAKELRQPLVLLATADEESTMSGARALLAEQRRLGRRVVIGEPTGLKPVRMHKGVMLEAITVHGKAGHSSDPSLGANAIEGMYAVLGELLALRDELKARHRNPAFRVDYPTLNLGSIHGGDNPNRICGRCETHIDLRPLPGMDLEALRHTLEDRLVPRLAAYPGLSLSFRRLFEGLPPFETPAEAEIVRAAEELTGAAAGAVAFGTEAPFLSRLGMETVILGPGQIEQAHQPDEYLALAQIPPGVDTLVKFIERFCLRP</sequence>
<dbReference type="GO" id="GO:0008777">
    <property type="term" value="F:acetylornithine deacetylase activity"/>
    <property type="evidence" value="ECO:0007669"/>
    <property type="project" value="UniProtKB-EC"/>
</dbReference>
<evidence type="ECO:0000256" key="5">
    <source>
        <dbReference type="ARBA" id="ARBA00022605"/>
    </source>
</evidence>
<keyword evidence="4" id="KW-0055">Arginine biosynthesis</keyword>
<reference evidence="11 12" key="1">
    <citation type="submission" date="2024-04" db="EMBL/GenBank/DDBJ databases">
        <authorList>
            <person name="Cremers G."/>
        </authorList>
    </citation>
    <scope>NUCLEOTIDE SEQUENCE [LARGE SCALE GENOMIC DNA]</scope>
    <source>
        <strain evidence="11">MeCH1-AG</strain>
    </source>
</reference>
<dbReference type="InterPro" id="IPR010169">
    <property type="entry name" value="AcOrn-deacetyl"/>
</dbReference>
<keyword evidence="9" id="KW-0170">Cobalt</keyword>